<reference evidence="2 3" key="1">
    <citation type="submission" date="2020-12" db="EMBL/GenBank/DDBJ databases">
        <title>FDA dAtabase for Regulatory Grade micrObial Sequences (FDA-ARGOS): Supporting development and validation of Infectious Disease Dx tests.</title>
        <authorList>
            <person name="Sproer C."/>
            <person name="Gronow S."/>
            <person name="Severitt S."/>
            <person name="Schroder I."/>
            <person name="Tallon L."/>
            <person name="Sadzewicz L."/>
            <person name="Zhao X."/>
            <person name="Boylan J."/>
            <person name="Ott S."/>
            <person name="Bowen H."/>
            <person name="Vavikolanu K."/>
            <person name="Mehta A."/>
            <person name="Aluvathingal J."/>
            <person name="Nadendla S."/>
            <person name="Lowell S."/>
            <person name="Myers T."/>
            <person name="Yan Y."/>
            <person name="Sichtig H."/>
        </authorList>
    </citation>
    <scope>NUCLEOTIDE SEQUENCE [LARGE SCALE GENOMIC DNA]</scope>
    <source>
        <strain evidence="2 3">FDAARGOS_1013</strain>
    </source>
</reference>
<feature type="transmembrane region" description="Helical" evidence="1">
    <location>
        <begin position="102"/>
        <end position="119"/>
    </location>
</feature>
<feature type="transmembrane region" description="Helical" evidence="1">
    <location>
        <begin position="75"/>
        <end position="95"/>
    </location>
</feature>
<feature type="transmembrane region" description="Helical" evidence="1">
    <location>
        <begin position="150"/>
        <end position="167"/>
    </location>
</feature>
<dbReference type="RefSeq" id="WP_200290703.1">
    <property type="nucleotide sequence ID" value="NZ_CP067013.1"/>
</dbReference>
<keyword evidence="1" id="KW-1133">Transmembrane helix</keyword>
<evidence type="ECO:0000313" key="3">
    <source>
        <dbReference type="Proteomes" id="UP000595933"/>
    </source>
</evidence>
<feature type="transmembrane region" description="Helical" evidence="1">
    <location>
        <begin position="125"/>
        <end position="143"/>
    </location>
</feature>
<dbReference type="Proteomes" id="UP000595933">
    <property type="component" value="Chromosome"/>
</dbReference>
<feature type="transmembrane region" description="Helical" evidence="1">
    <location>
        <begin position="39"/>
        <end position="63"/>
    </location>
</feature>
<sequence>MSALPQVLAAAALALTAGASTLAVGCLRRQAGEAERPALFCALLGLGLATALGACRLASSIGIATGAAQVWFEQATLQLGVPLIALACLASARGWHWSGPTWGRLLLGLCAFFELARQFGASEPYALGLSLLSALLVTYAGLVRWPDRHAALAGALGGLLLLAVAWAGPHGDVAATFALALAAPLLALLLRRLGRSAEPLANG</sequence>
<name>A0A9X7V0L3_9GAMM</name>
<evidence type="ECO:0000313" key="2">
    <source>
        <dbReference type="EMBL" id="QQN49905.1"/>
    </source>
</evidence>
<keyword evidence="1" id="KW-0472">Membrane</keyword>
<dbReference type="EMBL" id="CP067013">
    <property type="protein sequence ID" value="QQN49905.1"/>
    <property type="molecule type" value="Genomic_DNA"/>
</dbReference>
<organism evidence="2 3">
    <name type="scientific">Stutzerimonas balearica</name>
    <dbReference type="NCBI Taxonomy" id="74829"/>
    <lineage>
        <taxon>Bacteria</taxon>
        <taxon>Pseudomonadati</taxon>
        <taxon>Pseudomonadota</taxon>
        <taxon>Gammaproteobacteria</taxon>
        <taxon>Pseudomonadales</taxon>
        <taxon>Pseudomonadaceae</taxon>
        <taxon>Stutzerimonas</taxon>
    </lineage>
</organism>
<protein>
    <submittedName>
        <fullName evidence="2">Uncharacterized protein</fullName>
    </submittedName>
</protein>
<accession>A0A9X7V0L3</accession>
<dbReference type="AlphaFoldDB" id="A0A9X7V0L3"/>
<proteinExistence type="predicted"/>
<evidence type="ECO:0000256" key="1">
    <source>
        <dbReference type="SAM" id="Phobius"/>
    </source>
</evidence>
<keyword evidence="1" id="KW-0812">Transmembrane</keyword>
<feature type="transmembrane region" description="Helical" evidence="1">
    <location>
        <begin position="173"/>
        <end position="190"/>
    </location>
</feature>
<gene>
    <name evidence="2" type="ORF">I6H70_15300</name>
</gene>
<feature type="transmembrane region" description="Helical" evidence="1">
    <location>
        <begin position="6"/>
        <end position="27"/>
    </location>
</feature>